<feature type="transmembrane region" description="Helical" evidence="1">
    <location>
        <begin position="74"/>
        <end position="96"/>
    </location>
</feature>
<feature type="transmembrane region" description="Helical" evidence="1">
    <location>
        <begin position="102"/>
        <end position="119"/>
    </location>
</feature>
<protein>
    <submittedName>
        <fullName evidence="2">IcmV</fullName>
    </submittedName>
</protein>
<dbReference type="RefSeq" id="WP_048874898.1">
    <property type="nucleotide sequence ID" value="NZ_CP011126.1"/>
</dbReference>
<evidence type="ECO:0000313" key="2">
    <source>
        <dbReference type="EMBL" id="AKQ33263.1"/>
    </source>
</evidence>
<reference evidence="2 3" key="1">
    <citation type="journal article" date="2015" name="Genome Biol. Evol.">
        <title>Distinctive Genome Reduction Rates Revealed by Genomic Analyses of Two Coxiella-Like Endosymbionts in Ticks.</title>
        <authorList>
            <person name="Gottlieb Y."/>
            <person name="Lalzar I."/>
            <person name="Klasson L."/>
        </authorList>
    </citation>
    <scope>NUCLEOTIDE SEQUENCE [LARGE SCALE GENOMIC DNA]</scope>
    <source>
        <strain evidence="2 3">CRt</strain>
    </source>
</reference>
<evidence type="ECO:0000256" key="1">
    <source>
        <dbReference type="SAM" id="Phobius"/>
    </source>
</evidence>
<proteinExistence type="predicted"/>
<keyword evidence="1" id="KW-1133">Transmembrane helix</keyword>
<evidence type="ECO:0000313" key="3">
    <source>
        <dbReference type="Proteomes" id="UP000063965"/>
    </source>
</evidence>
<accession>A0ABM5UTJ1</accession>
<name>A0ABM5UTJ1_9COXI</name>
<dbReference type="EMBL" id="CP011126">
    <property type="protein sequence ID" value="AKQ33263.1"/>
    <property type="molecule type" value="Genomic_DNA"/>
</dbReference>
<keyword evidence="3" id="KW-1185">Reference proteome</keyword>
<dbReference type="Proteomes" id="UP000063965">
    <property type="component" value="Chromosome"/>
</dbReference>
<gene>
    <name evidence="2" type="primary">icmV</name>
    <name evidence="2" type="ORF">CleRT_02440</name>
</gene>
<keyword evidence="1" id="KW-0472">Membrane</keyword>
<sequence length="147" mass="17288">MNFKKVVKKGFLSRLNPMCWVGYDQISGNEKTIKNLVDGLIDKPTQSASHKETFEECLRRFNLMEADIKKRMQTAIRIVILYLILNLGMNCLYCLFIHGLPLASFVCVILTLLLWAYAFREHFNYFQMRQPRLGCTFKEWFICTFKG</sequence>
<dbReference type="NCBIfam" id="NF038219">
    <property type="entry name" value="IcmV_IVB"/>
    <property type="match status" value="1"/>
</dbReference>
<keyword evidence="1" id="KW-0812">Transmembrane</keyword>
<organism evidence="2 3">
    <name type="scientific">Candidatus Coxiella mudrowiae</name>
    <dbReference type="NCBI Taxonomy" id="2054173"/>
    <lineage>
        <taxon>Bacteria</taxon>
        <taxon>Pseudomonadati</taxon>
        <taxon>Pseudomonadota</taxon>
        <taxon>Gammaproteobacteria</taxon>
        <taxon>Legionellales</taxon>
        <taxon>Coxiellaceae</taxon>
        <taxon>Coxiella</taxon>
    </lineage>
</organism>